<keyword evidence="4" id="KW-1185">Reference proteome</keyword>
<feature type="region of interest" description="Disordered" evidence="1">
    <location>
        <begin position="345"/>
        <end position="368"/>
    </location>
</feature>
<evidence type="ECO:0000259" key="2">
    <source>
        <dbReference type="Pfam" id="PF12697"/>
    </source>
</evidence>
<protein>
    <submittedName>
        <fullName evidence="3">Alpha/beta fold hydrolase</fullName>
    </submittedName>
</protein>
<dbReference type="InterPro" id="IPR029058">
    <property type="entry name" value="AB_hydrolase_fold"/>
</dbReference>
<organism evidence="3 4">
    <name type="scientific">Pseudonocardia humida</name>
    <dbReference type="NCBI Taxonomy" id="2800819"/>
    <lineage>
        <taxon>Bacteria</taxon>
        <taxon>Bacillati</taxon>
        <taxon>Actinomycetota</taxon>
        <taxon>Actinomycetes</taxon>
        <taxon>Pseudonocardiales</taxon>
        <taxon>Pseudonocardiaceae</taxon>
        <taxon>Pseudonocardia</taxon>
    </lineage>
</organism>
<dbReference type="Proteomes" id="UP001165283">
    <property type="component" value="Unassembled WGS sequence"/>
</dbReference>
<keyword evidence="3" id="KW-0378">Hydrolase</keyword>
<comment type="caution">
    <text evidence="3">The sequence shown here is derived from an EMBL/GenBank/DDBJ whole genome shotgun (WGS) entry which is preliminary data.</text>
</comment>
<name>A0ABT0ZUL6_9PSEU</name>
<dbReference type="InterPro" id="IPR000073">
    <property type="entry name" value="AB_hydrolase_1"/>
</dbReference>
<gene>
    <name evidence="3" type="ORF">KDL28_05030</name>
</gene>
<dbReference type="Gene3D" id="3.40.50.1820">
    <property type="entry name" value="alpha/beta hydrolase"/>
    <property type="match status" value="1"/>
</dbReference>
<dbReference type="Pfam" id="PF12697">
    <property type="entry name" value="Abhydrolase_6"/>
    <property type="match status" value="1"/>
</dbReference>
<evidence type="ECO:0000313" key="4">
    <source>
        <dbReference type="Proteomes" id="UP001165283"/>
    </source>
</evidence>
<reference evidence="3" key="1">
    <citation type="submission" date="2021-04" db="EMBL/GenBank/DDBJ databases">
        <title>Pseudonocardia sp. nov., isolated from sandy soil of mangrove forest.</title>
        <authorList>
            <person name="Zan Z."/>
            <person name="Huang R."/>
            <person name="Liu W."/>
        </authorList>
    </citation>
    <scope>NUCLEOTIDE SEQUENCE</scope>
    <source>
        <strain evidence="3">S2-4</strain>
    </source>
</reference>
<dbReference type="EMBL" id="JAGSOV010000010">
    <property type="protein sequence ID" value="MCO1654413.1"/>
    <property type="molecule type" value="Genomic_DNA"/>
</dbReference>
<evidence type="ECO:0000313" key="3">
    <source>
        <dbReference type="EMBL" id="MCO1654413.1"/>
    </source>
</evidence>
<dbReference type="SUPFAM" id="SSF53474">
    <property type="entry name" value="alpha/beta-Hydrolases"/>
    <property type="match status" value="1"/>
</dbReference>
<feature type="domain" description="AB hydrolase-1" evidence="2">
    <location>
        <begin position="150"/>
        <end position="346"/>
    </location>
</feature>
<feature type="compositionally biased region" description="Low complexity" evidence="1">
    <location>
        <begin position="353"/>
        <end position="368"/>
    </location>
</feature>
<dbReference type="GO" id="GO:0016787">
    <property type="term" value="F:hydrolase activity"/>
    <property type="evidence" value="ECO:0007669"/>
    <property type="project" value="UniProtKB-KW"/>
</dbReference>
<evidence type="ECO:0000256" key="1">
    <source>
        <dbReference type="SAM" id="MobiDB-lite"/>
    </source>
</evidence>
<proteinExistence type="predicted"/>
<sequence length="368" mass="39626">MARPYQNPVPRRRRVKLSRSFCPTVSGVSAGIRTLLARVLPPRWCRVDRRRGRPATRSCRSPCPGRATRFPRSFQSAAGDGEERSRRVPPVEPGCDVDRRTRPRAAALWNTSKAPSRPACEVAVSARPAAGPLPRIEPVGAVPAAPPAAVLVLHGGRSRSHESGERRRLSYWRMLPFARSLARRGPAVHVLRYRYRGWNGPARDAARDAAAGVDAVAARHPGVPVVLLGHSMGGRAALAAAGADPVVAVCALAPWLDGSDPVEQLAGRTVLIAHGDRERWTSPAASFDYAVRAKRVTDRVARFDVHGAGHFMLARAGEWHGLVRRFVLGVTGVEPLDPVIADALRRPSPPACGPRRPTPRAAAADPTG</sequence>
<feature type="region of interest" description="Disordered" evidence="1">
    <location>
        <begin position="50"/>
        <end position="97"/>
    </location>
</feature>
<accession>A0ABT0ZUL6</accession>